<dbReference type="GO" id="GO:0016853">
    <property type="term" value="F:isomerase activity"/>
    <property type="evidence" value="ECO:0007669"/>
    <property type="project" value="UniProtKB-KW"/>
</dbReference>
<dbReference type="OrthoDB" id="9972196at2759"/>
<dbReference type="PANTHER" id="PTHR30344">
    <property type="entry name" value="6-PHOSPHOGLUCONOLACTONASE-RELATED"/>
    <property type="match status" value="1"/>
</dbReference>
<dbReference type="PANTHER" id="PTHR30344:SF7">
    <property type="entry name" value="DUF2415 DOMAIN-CONTAINING PROTEIN"/>
    <property type="match status" value="1"/>
</dbReference>
<dbReference type="Pfam" id="PF10282">
    <property type="entry name" value="Lactonase"/>
    <property type="match status" value="1"/>
</dbReference>
<dbReference type="Proteomes" id="UP000076722">
    <property type="component" value="Unassembled WGS sequence"/>
</dbReference>
<comment type="similarity">
    <text evidence="1">Belongs to the cycloisomerase 2 family.</text>
</comment>
<dbReference type="SUPFAM" id="SSF51004">
    <property type="entry name" value="C-terminal (heme d1) domain of cytochrome cd1-nitrite reductase"/>
    <property type="match status" value="1"/>
</dbReference>
<dbReference type="InterPro" id="IPR019405">
    <property type="entry name" value="Lactonase_7-beta_prop"/>
</dbReference>
<organism evidence="2 3">
    <name type="scientific">Sistotremastrum niveocremeum HHB9708</name>
    <dbReference type="NCBI Taxonomy" id="1314777"/>
    <lineage>
        <taxon>Eukaryota</taxon>
        <taxon>Fungi</taxon>
        <taxon>Dikarya</taxon>
        <taxon>Basidiomycota</taxon>
        <taxon>Agaricomycotina</taxon>
        <taxon>Agaricomycetes</taxon>
        <taxon>Sistotremastrales</taxon>
        <taxon>Sistotremastraceae</taxon>
        <taxon>Sertulicium</taxon>
        <taxon>Sertulicium niveocremeum</taxon>
    </lineage>
</organism>
<dbReference type="Gene3D" id="2.130.10.10">
    <property type="entry name" value="YVTN repeat-like/Quinoprotein amine dehydrogenase"/>
    <property type="match status" value="1"/>
</dbReference>
<name>A0A164PYC3_9AGAM</name>
<protein>
    <submittedName>
        <fullName evidence="2">Putative isomerase YbhE</fullName>
    </submittedName>
</protein>
<dbReference type="GO" id="GO:0017057">
    <property type="term" value="F:6-phosphogluconolactonase activity"/>
    <property type="evidence" value="ECO:0007669"/>
    <property type="project" value="TreeGrafter"/>
</dbReference>
<gene>
    <name evidence="2" type="ORF">SISNIDRAFT_417209</name>
</gene>
<dbReference type="STRING" id="1314777.A0A164PYC3"/>
<keyword evidence="3" id="KW-1185">Reference proteome</keyword>
<dbReference type="InterPro" id="IPR015943">
    <property type="entry name" value="WD40/YVTN_repeat-like_dom_sf"/>
</dbReference>
<evidence type="ECO:0000313" key="3">
    <source>
        <dbReference type="Proteomes" id="UP000076722"/>
    </source>
</evidence>
<keyword evidence="2" id="KW-0413">Isomerase</keyword>
<reference evidence="2 3" key="1">
    <citation type="journal article" date="2016" name="Mol. Biol. Evol.">
        <title>Comparative Genomics of Early-Diverging Mushroom-Forming Fungi Provides Insights into the Origins of Lignocellulose Decay Capabilities.</title>
        <authorList>
            <person name="Nagy L.G."/>
            <person name="Riley R."/>
            <person name="Tritt A."/>
            <person name="Adam C."/>
            <person name="Daum C."/>
            <person name="Floudas D."/>
            <person name="Sun H."/>
            <person name="Yadav J.S."/>
            <person name="Pangilinan J."/>
            <person name="Larsson K.H."/>
            <person name="Matsuura K."/>
            <person name="Barry K."/>
            <person name="Labutti K."/>
            <person name="Kuo R."/>
            <person name="Ohm R.A."/>
            <person name="Bhattacharya S.S."/>
            <person name="Shirouzu T."/>
            <person name="Yoshinaga Y."/>
            <person name="Martin F.M."/>
            <person name="Grigoriev I.V."/>
            <person name="Hibbett D.S."/>
        </authorList>
    </citation>
    <scope>NUCLEOTIDE SEQUENCE [LARGE SCALE GENOMIC DNA]</scope>
    <source>
        <strain evidence="2 3">HHB9708</strain>
    </source>
</reference>
<sequence>MVKFTILAGGYTTFITRLLFQTSPPSLSVVDTYPAGNNVSWLSLSPLNKSVLYGTNENTIGSLLSFTIDKSQAVHEVSSIPSLGNDPAFTASLSDGKQALILNYNTGNGRFVPLSSDLLHFGSPQTITFQAPVNGFSHPHFFTQYNSEVFVSDLGADKIWRLSQETNGTWFVTGYIPQPSGSGPRRVAISGNTIYVLHELFNSLSEQIIPASRFSTADPTIKTLLTTPPGVNTTNGTYHAAELLFPKPNLLFPQEFLYVSNRDTGIPDPRGDSVAIFATNPLRFVTQVYTGLDQIRGMELGGPNNEYLIAAGLTDGGVAVFERIDGGASLKLLARNTEAVSQDRSTFIWLT</sequence>
<evidence type="ECO:0000256" key="1">
    <source>
        <dbReference type="ARBA" id="ARBA00005564"/>
    </source>
</evidence>
<dbReference type="InterPro" id="IPR050282">
    <property type="entry name" value="Cycloisomerase_2"/>
</dbReference>
<dbReference type="InterPro" id="IPR011048">
    <property type="entry name" value="Haem_d1_sf"/>
</dbReference>
<accession>A0A164PYC3</accession>
<evidence type="ECO:0000313" key="2">
    <source>
        <dbReference type="EMBL" id="KZS89151.1"/>
    </source>
</evidence>
<proteinExistence type="inferred from homology"/>
<dbReference type="AlphaFoldDB" id="A0A164PYC3"/>
<dbReference type="EMBL" id="KV419430">
    <property type="protein sequence ID" value="KZS89151.1"/>
    <property type="molecule type" value="Genomic_DNA"/>
</dbReference>